<dbReference type="PANTHER" id="PTHR19848:SF8">
    <property type="entry name" value="F-BOX AND WD REPEAT DOMAIN CONTAINING 7"/>
    <property type="match status" value="1"/>
</dbReference>
<dbReference type="SMART" id="SM00320">
    <property type="entry name" value="WD40"/>
    <property type="match status" value="5"/>
</dbReference>
<evidence type="ECO:0000259" key="3">
    <source>
        <dbReference type="Pfam" id="PF08662"/>
    </source>
</evidence>
<reference evidence="4" key="1">
    <citation type="journal article" date="2014" name="Front. Microbiol.">
        <title>High frequency of phylogenetically diverse reductive dehalogenase-homologous genes in deep subseafloor sedimentary metagenomes.</title>
        <authorList>
            <person name="Kawai M."/>
            <person name="Futagami T."/>
            <person name="Toyoda A."/>
            <person name="Takaki Y."/>
            <person name="Nishi S."/>
            <person name="Hori S."/>
            <person name="Arai W."/>
            <person name="Tsubouchi T."/>
            <person name="Morono Y."/>
            <person name="Uchiyama I."/>
            <person name="Ito T."/>
            <person name="Fujiyama A."/>
            <person name="Inagaki F."/>
            <person name="Takami H."/>
        </authorList>
    </citation>
    <scope>NUCLEOTIDE SEQUENCE</scope>
    <source>
        <strain evidence="4">Expedition CK06-06</strain>
    </source>
</reference>
<dbReference type="Pfam" id="PF08662">
    <property type="entry name" value="eIF2A"/>
    <property type="match status" value="1"/>
</dbReference>
<dbReference type="EMBL" id="BARS01010703">
    <property type="protein sequence ID" value="GAF96452.1"/>
    <property type="molecule type" value="Genomic_DNA"/>
</dbReference>
<dbReference type="AlphaFoldDB" id="X0U7Y3"/>
<feature type="non-terminal residue" evidence="4">
    <location>
        <position position="1"/>
    </location>
</feature>
<organism evidence="4">
    <name type="scientific">marine sediment metagenome</name>
    <dbReference type="NCBI Taxonomy" id="412755"/>
    <lineage>
        <taxon>unclassified sequences</taxon>
        <taxon>metagenomes</taxon>
        <taxon>ecological metagenomes</taxon>
    </lineage>
</organism>
<dbReference type="PANTHER" id="PTHR19848">
    <property type="entry name" value="WD40 REPEAT PROTEIN"/>
    <property type="match status" value="1"/>
</dbReference>
<name>X0U7Y3_9ZZZZ</name>
<evidence type="ECO:0000256" key="2">
    <source>
        <dbReference type="ARBA" id="ARBA00022737"/>
    </source>
</evidence>
<evidence type="ECO:0000256" key="1">
    <source>
        <dbReference type="ARBA" id="ARBA00022574"/>
    </source>
</evidence>
<accession>X0U7Y3</accession>
<keyword evidence="2" id="KW-0677">Repeat</keyword>
<evidence type="ECO:0000313" key="4">
    <source>
        <dbReference type="EMBL" id="GAF96452.1"/>
    </source>
</evidence>
<sequence length="298" mass="32327">YWALGQTIKVRDVATGNQLHTLPGPGGYGLEPVWSPDGRHLACVGDDGSIVLYDAEKGVRVRSWQHEGVKVSLTEDPNQGVNVAWHPDGRQLASTSIKVSTVRIWDISTGDELSSFEAGCAAGSNTAVAWSPDGQRLAVGGGGSVEIWDRVGWRRLHTIEADARHLGWSHDGRYLATGSKILDTFTGRVAQTLSGHTGNVQIAGWSEDGRRIATVGQDGVRMWNVKTGQEMFSLGDAKAMAWSHDRKRIATISSGTIRVYDASIGYEMANDLSDQRQRSRAGELVSEAFSLARNGHFE</sequence>
<gene>
    <name evidence="4" type="ORF">S01H1_19739</name>
</gene>
<dbReference type="InterPro" id="IPR001680">
    <property type="entry name" value="WD40_rpt"/>
</dbReference>
<feature type="non-terminal residue" evidence="4">
    <location>
        <position position="298"/>
    </location>
</feature>
<dbReference type="Pfam" id="PF00400">
    <property type="entry name" value="WD40"/>
    <property type="match status" value="2"/>
</dbReference>
<dbReference type="InterPro" id="IPR015943">
    <property type="entry name" value="WD40/YVTN_repeat-like_dom_sf"/>
</dbReference>
<keyword evidence="1" id="KW-0853">WD repeat</keyword>
<proteinExistence type="predicted"/>
<comment type="caution">
    <text evidence="4">The sequence shown here is derived from an EMBL/GenBank/DDBJ whole genome shotgun (WGS) entry which is preliminary data.</text>
</comment>
<dbReference type="InterPro" id="IPR013979">
    <property type="entry name" value="TIF_beta_prop-like"/>
</dbReference>
<dbReference type="SUPFAM" id="SSF101908">
    <property type="entry name" value="Putative isomerase YbhE"/>
    <property type="match status" value="1"/>
</dbReference>
<feature type="domain" description="Translation initiation factor beta propellor-like" evidence="3">
    <location>
        <begin position="100"/>
        <end position="179"/>
    </location>
</feature>
<dbReference type="Gene3D" id="2.130.10.10">
    <property type="entry name" value="YVTN repeat-like/Quinoprotein amine dehydrogenase"/>
    <property type="match status" value="3"/>
</dbReference>
<protein>
    <recommendedName>
        <fullName evidence="3">Translation initiation factor beta propellor-like domain-containing protein</fullName>
    </recommendedName>
</protein>